<dbReference type="GO" id="GO:0005737">
    <property type="term" value="C:cytoplasm"/>
    <property type="evidence" value="ECO:0007669"/>
    <property type="project" value="TreeGrafter"/>
</dbReference>
<reference evidence="13 14" key="1">
    <citation type="submission" date="2017-09" db="EMBL/GenBank/DDBJ databases">
        <title>Complete genome sequence of Verrucomicrobial strain HZ-65, isolated from freshwater.</title>
        <authorList>
            <person name="Choi A."/>
        </authorList>
    </citation>
    <scope>NUCLEOTIDE SEQUENCE [LARGE SCALE GENOMIC DNA]</scope>
    <source>
        <strain evidence="13 14">HZ-65</strain>
    </source>
</reference>
<protein>
    <recommendedName>
        <fullName evidence="4">nicotinate-nucleotide diphosphorylase (carboxylating)</fullName>
        <ecNumber evidence="4">2.4.2.19</ecNumber>
    </recommendedName>
    <alternativeName>
        <fullName evidence="8">Quinolinate phosphoribosyltransferase [decarboxylating]</fullName>
    </alternativeName>
</protein>
<keyword evidence="7 9" id="KW-0808">Transferase</keyword>
<dbReference type="PIRSF" id="PIRSF006250">
    <property type="entry name" value="NadC_ModD"/>
    <property type="match status" value="1"/>
</dbReference>
<evidence type="ECO:0000259" key="11">
    <source>
        <dbReference type="Pfam" id="PF01729"/>
    </source>
</evidence>
<dbReference type="UniPathway" id="UPA00253">
    <property type="reaction ID" value="UER00331"/>
</dbReference>
<evidence type="ECO:0000313" key="14">
    <source>
        <dbReference type="Proteomes" id="UP000217265"/>
    </source>
</evidence>
<comment type="similarity">
    <text evidence="3 9">Belongs to the NadC/ModD family.</text>
</comment>
<feature type="region of interest" description="Disordered" evidence="10">
    <location>
        <begin position="42"/>
        <end position="66"/>
    </location>
</feature>
<evidence type="ECO:0000256" key="4">
    <source>
        <dbReference type="ARBA" id="ARBA00011944"/>
    </source>
</evidence>
<dbReference type="Pfam" id="PF02749">
    <property type="entry name" value="QRPTase_N"/>
    <property type="match status" value="1"/>
</dbReference>
<dbReference type="InterPro" id="IPR002638">
    <property type="entry name" value="Quinolinate_PRibosylTrfase_C"/>
</dbReference>
<dbReference type="Proteomes" id="UP000217265">
    <property type="component" value="Chromosome"/>
</dbReference>
<evidence type="ECO:0000256" key="1">
    <source>
        <dbReference type="ARBA" id="ARBA00003237"/>
    </source>
</evidence>
<evidence type="ECO:0000256" key="5">
    <source>
        <dbReference type="ARBA" id="ARBA00022642"/>
    </source>
</evidence>
<feature type="domain" description="Quinolinate phosphoribosyl transferase N-terminal" evidence="12">
    <location>
        <begin position="56"/>
        <end position="138"/>
    </location>
</feature>
<dbReference type="InterPro" id="IPR036068">
    <property type="entry name" value="Nicotinate_pribotase-like_C"/>
</dbReference>
<evidence type="ECO:0000256" key="6">
    <source>
        <dbReference type="ARBA" id="ARBA00022676"/>
    </source>
</evidence>
<dbReference type="InterPro" id="IPR013785">
    <property type="entry name" value="Aldolase_TIM"/>
</dbReference>
<dbReference type="Pfam" id="PF01729">
    <property type="entry name" value="QRPTase_C"/>
    <property type="match status" value="1"/>
</dbReference>
<evidence type="ECO:0000256" key="9">
    <source>
        <dbReference type="PIRNR" id="PIRNR006250"/>
    </source>
</evidence>
<dbReference type="OrthoDB" id="9782546at2"/>
<dbReference type="CDD" id="cd01572">
    <property type="entry name" value="QPRTase"/>
    <property type="match status" value="1"/>
</dbReference>
<keyword evidence="6 9" id="KW-0328">Glycosyltransferase</keyword>
<dbReference type="NCBIfam" id="TIGR00078">
    <property type="entry name" value="nadC"/>
    <property type="match status" value="1"/>
</dbReference>
<name>A0A290QCJ6_9BACT</name>
<dbReference type="GO" id="GO:0034213">
    <property type="term" value="P:quinolinate catabolic process"/>
    <property type="evidence" value="ECO:0007669"/>
    <property type="project" value="TreeGrafter"/>
</dbReference>
<keyword evidence="5" id="KW-0662">Pyridine nucleotide biosynthesis</keyword>
<evidence type="ECO:0000256" key="10">
    <source>
        <dbReference type="SAM" id="MobiDB-lite"/>
    </source>
</evidence>
<evidence type="ECO:0000256" key="7">
    <source>
        <dbReference type="ARBA" id="ARBA00022679"/>
    </source>
</evidence>
<dbReference type="FunFam" id="3.20.20.70:FF:000030">
    <property type="entry name" value="Nicotinate-nucleotide pyrophosphorylase, carboxylating"/>
    <property type="match status" value="1"/>
</dbReference>
<evidence type="ECO:0000313" key="13">
    <source>
        <dbReference type="EMBL" id="ATC65977.1"/>
    </source>
</evidence>
<dbReference type="InterPro" id="IPR022412">
    <property type="entry name" value="Quinolinate_PRibosylTrfase_N"/>
</dbReference>
<evidence type="ECO:0000256" key="8">
    <source>
        <dbReference type="ARBA" id="ARBA00033102"/>
    </source>
</evidence>
<proteinExistence type="inferred from homology"/>
<dbReference type="GO" id="GO:0004514">
    <property type="term" value="F:nicotinate-nucleotide diphosphorylase (carboxylating) activity"/>
    <property type="evidence" value="ECO:0007669"/>
    <property type="project" value="UniProtKB-EC"/>
</dbReference>
<comment type="function">
    <text evidence="1">Involved in the catabolism of quinolinic acid (QA).</text>
</comment>
<dbReference type="AlphaFoldDB" id="A0A290QCJ6"/>
<sequence>MSALSRADLSDSLIKRLTWDDLDLAHARKLIEHARDEDLAGLGLRHRPRTTGDRSTASLQTTPRQGSADLVAREPLVVCGLPLLSLILSIYGGGATAQLRAKDGAFLEKGSVLATLSGDPRVLLTAERVALNFLQRLSGIATQTRRYAAALGKSRTRLLDTRKTTPGWRMLEKYAVACGGGWNHRLGLFDRVMLKDNHLALLGALDDLPSAVARAKKSAPDLPVEVEVDTLAQIPPVLAAGADVILLDNFTPAQLKKAVALIAGRAFTEASGGITLKTLPKLAGLGLDFASTGALVHQSIWVDIALDWRK</sequence>
<dbReference type="Gene3D" id="3.20.20.70">
    <property type="entry name" value="Aldolase class I"/>
    <property type="match status" value="1"/>
</dbReference>
<dbReference type="PANTHER" id="PTHR32179:SF3">
    <property type="entry name" value="NICOTINATE-NUCLEOTIDE PYROPHOSPHORYLASE [CARBOXYLATING]"/>
    <property type="match status" value="1"/>
</dbReference>
<evidence type="ECO:0000256" key="2">
    <source>
        <dbReference type="ARBA" id="ARBA00004893"/>
    </source>
</evidence>
<dbReference type="SUPFAM" id="SSF54675">
    <property type="entry name" value="Nicotinate/Quinolinate PRTase N-terminal domain-like"/>
    <property type="match status" value="1"/>
</dbReference>
<gene>
    <name evidence="13" type="primary">nadC</name>
    <name evidence="13" type="ORF">CMV30_03930</name>
</gene>
<evidence type="ECO:0000259" key="12">
    <source>
        <dbReference type="Pfam" id="PF02749"/>
    </source>
</evidence>
<dbReference type="InterPro" id="IPR004393">
    <property type="entry name" value="NadC"/>
</dbReference>
<dbReference type="PANTHER" id="PTHR32179">
    <property type="entry name" value="NICOTINATE-NUCLEOTIDE PYROPHOSPHORYLASE [CARBOXYLATING]"/>
    <property type="match status" value="1"/>
</dbReference>
<dbReference type="GO" id="GO:0009435">
    <property type="term" value="P:NAD+ biosynthetic process"/>
    <property type="evidence" value="ECO:0007669"/>
    <property type="project" value="UniProtKB-UniPathway"/>
</dbReference>
<dbReference type="SUPFAM" id="SSF51690">
    <property type="entry name" value="Nicotinate/Quinolinate PRTase C-terminal domain-like"/>
    <property type="match status" value="1"/>
</dbReference>
<keyword evidence="14" id="KW-1185">Reference proteome</keyword>
<comment type="pathway">
    <text evidence="2">Cofactor biosynthesis; NAD(+) biosynthesis; nicotinate D-ribonucleotide from quinolinate: step 1/1.</text>
</comment>
<feature type="compositionally biased region" description="Polar residues" evidence="10">
    <location>
        <begin position="53"/>
        <end position="65"/>
    </location>
</feature>
<dbReference type="InterPro" id="IPR027277">
    <property type="entry name" value="NadC/ModD"/>
</dbReference>
<dbReference type="RefSeq" id="WP_096057605.1">
    <property type="nucleotide sequence ID" value="NZ_CP023344.1"/>
</dbReference>
<accession>A0A290QCJ6</accession>
<evidence type="ECO:0000256" key="3">
    <source>
        <dbReference type="ARBA" id="ARBA00009400"/>
    </source>
</evidence>
<dbReference type="InterPro" id="IPR037128">
    <property type="entry name" value="Quinolinate_PRibosylTase_N_sf"/>
</dbReference>
<dbReference type="EC" id="2.4.2.19" evidence="4"/>
<dbReference type="KEGG" id="vbh:CMV30_03930"/>
<dbReference type="Gene3D" id="3.90.1170.20">
    <property type="entry name" value="Quinolinate phosphoribosyl transferase, N-terminal domain"/>
    <property type="match status" value="1"/>
</dbReference>
<dbReference type="EMBL" id="CP023344">
    <property type="protein sequence ID" value="ATC65977.1"/>
    <property type="molecule type" value="Genomic_DNA"/>
</dbReference>
<feature type="domain" description="Quinolinate phosphoribosyl transferase C-terminal" evidence="11">
    <location>
        <begin position="140"/>
        <end position="307"/>
    </location>
</feature>
<organism evidence="13 14">
    <name type="scientific">Nibricoccus aquaticus</name>
    <dbReference type="NCBI Taxonomy" id="2576891"/>
    <lineage>
        <taxon>Bacteria</taxon>
        <taxon>Pseudomonadati</taxon>
        <taxon>Verrucomicrobiota</taxon>
        <taxon>Opitutia</taxon>
        <taxon>Opitutales</taxon>
        <taxon>Opitutaceae</taxon>
        <taxon>Nibricoccus</taxon>
    </lineage>
</organism>